<feature type="non-terminal residue" evidence="1">
    <location>
        <position position="116"/>
    </location>
</feature>
<gene>
    <name evidence="1" type="ORF">LTS18_013833</name>
</gene>
<comment type="caution">
    <text evidence="1">The sequence shown here is derived from an EMBL/GenBank/DDBJ whole genome shotgun (WGS) entry which is preliminary data.</text>
</comment>
<organism evidence="1 2">
    <name type="scientific">Coniosporium uncinatum</name>
    <dbReference type="NCBI Taxonomy" id="93489"/>
    <lineage>
        <taxon>Eukaryota</taxon>
        <taxon>Fungi</taxon>
        <taxon>Dikarya</taxon>
        <taxon>Ascomycota</taxon>
        <taxon>Pezizomycotina</taxon>
        <taxon>Dothideomycetes</taxon>
        <taxon>Dothideomycetes incertae sedis</taxon>
        <taxon>Coniosporium</taxon>
    </lineage>
</organism>
<evidence type="ECO:0000313" key="1">
    <source>
        <dbReference type="EMBL" id="KAK3045427.1"/>
    </source>
</evidence>
<dbReference type="Proteomes" id="UP001186974">
    <property type="component" value="Unassembled WGS sequence"/>
</dbReference>
<proteinExistence type="predicted"/>
<keyword evidence="2" id="KW-1185">Reference proteome</keyword>
<accession>A0ACC3CW19</accession>
<sequence>MASSNIAKLQKAYPWIKTPLVCCAPMRMIALAPLTVEVSKAGGIGFLGSGTDTSHLRAHLMQASDLLSENPSTTLPTPNNDDSILPLGVGVLNWGADLKKACAAFKSYTPAAVWFF</sequence>
<name>A0ACC3CW19_9PEZI</name>
<evidence type="ECO:0000313" key="2">
    <source>
        <dbReference type="Proteomes" id="UP001186974"/>
    </source>
</evidence>
<protein>
    <submittedName>
        <fullName evidence="1">Uncharacterized protein</fullName>
    </submittedName>
</protein>
<reference evidence="1" key="1">
    <citation type="submission" date="2024-09" db="EMBL/GenBank/DDBJ databases">
        <title>Black Yeasts Isolated from many extreme environments.</title>
        <authorList>
            <person name="Coleine C."/>
            <person name="Stajich J.E."/>
            <person name="Selbmann L."/>
        </authorList>
    </citation>
    <scope>NUCLEOTIDE SEQUENCE</scope>
    <source>
        <strain evidence="1">CCFEE 5737</strain>
    </source>
</reference>
<dbReference type="EMBL" id="JAWDJW010010666">
    <property type="protein sequence ID" value="KAK3045427.1"/>
    <property type="molecule type" value="Genomic_DNA"/>
</dbReference>